<comment type="caution">
    <text evidence="2">The sequence shown here is derived from an EMBL/GenBank/DDBJ whole genome shotgun (WGS) entry which is preliminary data.</text>
</comment>
<proteinExistence type="predicted"/>
<organism evidence="2 3">
    <name type="scientific">Cryobacterium lyxosi</name>
    <dbReference type="NCBI Taxonomy" id="1259228"/>
    <lineage>
        <taxon>Bacteria</taxon>
        <taxon>Bacillati</taxon>
        <taxon>Actinomycetota</taxon>
        <taxon>Actinomycetes</taxon>
        <taxon>Micrococcales</taxon>
        <taxon>Microbacteriaceae</taxon>
        <taxon>Cryobacterium</taxon>
    </lineage>
</organism>
<keyword evidence="3" id="KW-1185">Reference proteome</keyword>
<feature type="region of interest" description="Disordered" evidence="1">
    <location>
        <begin position="86"/>
        <end position="108"/>
    </location>
</feature>
<name>A0A4R8ZCS4_9MICO</name>
<dbReference type="AlphaFoldDB" id="A0A4R8ZCS4"/>
<dbReference type="EMBL" id="SOGT01000012">
    <property type="protein sequence ID" value="TFD25160.1"/>
    <property type="molecule type" value="Genomic_DNA"/>
</dbReference>
<gene>
    <name evidence="2" type="ORF">E3T27_10340</name>
</gene>
<dbReference type="RefSeq" id="WP_134572583.1">
    <property type="nucleotide sequence ID" value="NZ_SOGT01000012.1"/>
</dbReference>
<protein>
    <recommendedName>
        <fullName evidence="4">Exonuclease domain-containing protein</fullName>
    </recommendedName>
</protein>
<evidence type="ECO:0008006" key="4">
    <source>
        <dbReference type="Google" id="ProtNLM"/>
    </source>
</evidence>
<reference evidence="2 3" key="1">
    <citation type="submission" date="2019-03" db="EMBL/GenBank/DDBJ databases">
        <title>Genomics of glacier-inhabiting Cryobacterium strains.</title>
        <authorList>
            <person name="Liu Q."/>
            <person name="Xin Y.-H."/>
        </authorList>
    </citation>
    <scope>NUCLEOTIDE SEQUENCE [LARGE SCALE GENOMIC DNA]</scope>
    <source>
        <strain evidence="2 3">TMT1-1</strain>
    </source>
</reference>
<evidence type="ECO:0000313" key="2">
    <source>
        <dbReference type="EMBL" id="TFD25160.1"/>
    </source>
</evidence>
<dbReference type="Proteomes" id="UP000298424">
    <property type="component" value="Unassembled WGS sequence"/>
</dbReference>
<evidence type="ECO:0000313" key="3">
    <source>
        <dbReference type="Proteomes" id="UP000298424"/>
    </source>
</evidence>
<evidence type="ECO:0000256" key="1">
    <source>
        <dbReference type="SAM" id="MobiDB-lite"/>
    </source>
</evidence>
<sequence>MVLPDGRVVVAHNAAYDIDLIGAPSLRRRVRHRLPLADSAVIGASMVRAAGFRDGADGIRFSGTYQREAARNYGTGRTAGLPRCSTAACSTGSSPPTKPWHSDSPEPP</sequence>
<accession>A0A4R8ZCS4</accession>